<dbReference type="OrthoDB" id="1162497at2"/>
<protein>
    <submittedName>
        <fullName evidence="2">Uncharacterized protein</fullName>
    </submittedName>
</protein>
<evidence type="ECO:0000313" key="2">
    <source>
        <dbReference type="EMBL" id="TSE07645.1"/>
    </source>
</evidence>
<gene>
    <name evidence="2" type="ORF">FOF46_15190</name>
</gene>
<dbReference type="Proteomes" id="UP000318833">
    <property type="component" value="Unassembled WGS sequence"/>
</dbReference>
<keyword evidence="1" id="KW-0812">Transmembrane</keyword>
<evidence type="ECO:0000256" key="1">
    <source>
        <dbReference type="SAM" id="Phobius"/>
    </source>
</evidence>
<keyword evidence="3" id="KW-1185">Reference proteome</keyword>
<comment type="caution">
    <text evidence="2">The sequence shown here is derived from an EMBL/GenBank/DDBJ whole genome shotgun (WGS) entry which is preliminary data.</text>
</comment>
<keyword evidence="1" id="KW-0472">Membrane</keyword>
<dbReference type="EMBL" id="VLNR01000031">
    <property type="protein sequence ID" value="TSE07645.1"/>
    <property type="molecule type" value="Genomic_DNA"/>
</dbReference>
<dbReference type="RefSeq" id="WP_143917046.1">
    <property type="nucleotide sequence ID" value="NZ_CANMIK010000029.1"/>
</dbReference>
<name>A0A554VIL1_9FLAO</name>
<dbReference type="AlphaFoldDB" id="A0A554VIL1"/>
<organism evidence="2 3">
    <name type="scientific">Aquimarina algiphila</name>
    <dbReference type="NCBI Taxonomy" id="2047982"/>
    <lineage>
        <taxon>Bacteria</taxon>
        <taxon>Pseudomonadati</taxon>
        <taxon>Bacteroidota</taxon>
        <taxon>Flavobacteriia</taxon>
        <taxon>Flavobacteriales</taxon>
        <taxon>Flavobacteriaceae</taxon>
        <taxon>Aquimarina</taxon>
    </lineage>
</organism>
<sequence length="209" mass="24673">MKYYIDLLKTIWKLLPIALTIVLVILFFSWGKERQKVIDFKKVQKVQFQEIQKWKNKEGRSHARAEAAEINAKNAKLVLNEELHKMLRKEVGNLKRNLISYATVKSSTGGNFKTKGKDTIIKLKSLPAKKFNIRNSDLNFRGLYIPEQDTLMAHYKVIHDFDFIYYYKKPGKRPWNLFRRKRAVAEIKFKNHGSQADSLFTVILERRNK</sequence>
<feature type="transmembrane region" description="Helical" evidence="1">
    <location>
        <begin position="12"/>
        <end position="31"/>
    </location>
</feature>
<evidence type="ECO:0000313" key="3">
    <source>
        <dbReference type="Proteomes" id="UP000318833"/>
    </source>
</evidence>
<keyword evidence="1" id="KW-1133">Transmembrane helix</keyword>
<proteinExistence type="predicted"/>
<reference evidence="2 3" key="1">
    <citation type="submission" date="2019-07" db="EMBL/GenBank/DDBJ databases">
        <title>The draft genome sequence of Aquimarina algiphila M91.</title>
        <authorList>
            <person name="Meng X."/>
        </authorList>
    </citation>
    <scope>NUCLEOTIDE SEQUENCE [LARGE SCALE GENOMIC DNA]</scope>
    <source>
        <strain evidence="2 3">M91</strain>
    </source>
</reference>
<accession>A0A554VIL1</accession>